<protein>
    <submittedName>
        <fullName evidence="6">Flavin oxidoreductase</fullName>
    </submittedName>
</protein>
<accession>A0A4Q7IKP0</accession>
<dbReference type="PANTHER" id="PTHR33798">
    <property type="entry name" value="FLAVOPROTEIN OXYGENASE"/>
    <property type="match status" value="1"/>
</dbReference>
<keyword evidence="3" id="KW-0288">FMN</keyword>
<evidence type="ECO:0000259" key="5">
    <source>
        <dbReference type="Pfam" id="PF01613"/>
    </source>
</evidence>
<proteinExistence type="inferred from homology"/>
<evidence type="ECO:0000313" key="7">
    <source>
        <dbReference type="Proteomes" id="UP000291338"/>
    </source>
</evidence>
<dbReference type="Gene3D" id="2.30.110.10">
    <property type="entry name" value="Electron Transport, Fmn-binding Protein, Chain A"/>
    <property type="match status" value="1"/>
</dbReference>
<dbReference type="GO" id="GO:0010181">
    <property type="term" value="F:FMN binding"/>
    <property type="evidence" value="ECO:0007669"/>
    <property type="project" value="InterPro"/>
</dbReference>
<keyword evidence="2" id="KW-0285">Flavoprotein</keyword>
<dbReference type="InterPro" id="IPR012349">
    <property type="entry name" value="Split_barrel_FMN-bd"/>
</dbReference>
<evidence type="ECO:0000256" key="2">
    <source>
        <dbReference type="ARBA" id="ARBA00022630"/>
    </source>
</evidence>
<comment type="similarity">
    <text evidence="4">Belongs to the flavoredoxin family.</text>
</comment>
<dbReference type="EMBL" id="PPSX01000056">
    <property type="protein sequence ID" value="RZQ52440.1"/>
    <property type="molecule type" value="Genomic_DNA"/>
</dbReference>
<sequence>MFFNTQSLNELEQRYRAHLINSLSGFKSANLLGTVDTNGQENLSIVSSVFHLGANPALLGMIIRPHSVPRHSFENLLETGFYTLNHVNGDIVTQAHQTSARYEKEQSEFTETGLTAEYLNDFKAPFVKESDIKMGLKLVSEQVIELNQTHLVIGELIALHCPDSVIQADGFIDIEAANTVAITGLDSYHTTSKINRLSYAKPDSKPKPLVTL</sequence>
<organism evidence="6 7">
    <name type="scientific">Pseudoalteromonas phenolica</name>
    <dbReference type="NCBI Taxonomy" id="161398"/>
    <lineage>
        <taxon>Bacteria</taxon>
        <taxon>Pseudomonadati</taxon>
        <taxon>Pseudomonadota</taxon>
        <taxon>Gammaproteobacteria</taxon>
        <taxon>Alteromonadales</taxon>
        <taxon>Pseudoalteromonadaceae</taxon>
        <taxon>Pseudoalteromonas</taxon>
    </lineage>
</organism>
<feature type="domain" description="Flavin reductase like" evidence="5">
    <location>
        <begin position="26"/>
        <end position="164"/>
    </location>
</feature>
<dbReference type="Proteomes" id="UP000291338">
    <property type="component" value="Unassembled WGS sequence"/>
</dbReference>
<comment type="caution">
    <text evidence="6">The sequence shown here is derived from an EMBL/GenBank/DDBJ whole genome shotgun (WGS) entry which is preliminary data.</text>
</comment>
<dbReference type="GO" id="GO:0016646">
    <property type="term" value="F:oxidoreductase activity, acting on the CH-NH group of donors, NAD or NADP as acceptor"/>
    <property type="evidence" value="ECO:0007669"/>
    <property type="project" value="UniProtKB-ARBA"/>
</dbReference>
<evidence type="ECO:0000313" key="6">
    <source>
        <dbReference type="EMBL" id="RZQ52440.1"/>
    </source>
</evidence>
<evidence type="ECO:0000256" key="4">
    <source>
        <dbReference type="ARBA" id="ARBA00038054"/>
    </source>
</evidence>
<dbReference type="RefSeq" id="WP_130256233.1">
    <property type="nucleotide sequence ID" value="NZ_PPSX01000056.1"/>
</dbReference>
<dbReference type="PANTHER" id="PTHR33798:SF5">
    <property type="entry name" value="FLAVIN REDUCTASE LIKE DOMAIN-CONTAINING PROTEIN"/>
    <property type="match status" value="1"/>
</dbReference>
<name>A0A4Q7IKP0_9GAMM</name>
<evidence type="ECO:0000256" key="3">
    <source>
        <dbReference type="ARBA" id="ARBA00022643"/>
    </source>
</evidence>
<dbReference type="InterPro" id="IPR002563">
    <property type="entry name" value="Flavin_Rdtase-like_dom"/>
</dbReference>
<dbReference type="AlphaFoldDB" id="A0A4Q7IKP0"/>
<gene>
    <name evidence="6" type="ORF">C1E23_14365</name>
</gene>
<reference evidence="6 7" key="1">
    <citation type="submission" date="2018-01" db="EMBL/GenBank/DDBJ databases">
        <title>Co-occurrence of chitin degradation, pigmentation and bioactivity in marine Pseudoalteromonas.</title>
        <authorList>
            <person name="Paulsen S."/>
            <person name="Gram L."/>
            <person name="Machado H."/>
        </authorList>
    </citation>
    <scope>NUCLEOTIDE SEQUENCE [LARGE SCALE GENOMIC DNA]</scope>
    <source>
        <strain evidence="6 7">S3898</strain>
    </source>
</reference>
<dbReference type="SUPFAM" id="SSF50475">
    <property type="entry name" value="FMN-binding split barrel"/>
    <property type="match status" value="1"/>
</dbReference>
<dbReference type="Pfam" id="PF01613">
    <property type="entry name" value="Flavin_Reduct"/>
    <property type="match status" value="1"/>
</dbReference>
<evidence type="ECO:0000256" key="1">
    <source>
        <dbReference type="ARBA" id="ARBA00001917"/>
    </source>
</evidence>
<comment type="cofactor">
    <cofactor evidence="1">
        <name>FMN</name>
        <dbReference type="ChEBI" id="CHEBI:58210"/>
    </cofactor>
</comment>